<accession>A0A448WIW7</accession>
<gene>
    <name evidence="2" type="ORF">PXEA_LOCUS6294</name>
</gene>
<name>A0A448WIW7_9PLAT</name>
<dbReference type="EMBL" id="CAAALY010016066">
    <property type="protein sequence ID" value="VEL12854.1"/>
    <property type="molecule type" value="Genomic_DNA"/>
</dbReference>
<feature type="compositionally biased region" description="Polar residues" evidence="1">
    <location>
        <begin position="41"/>
        <end position="56"/>
    </location>
</feature>
<comment type="caution">
    <text evidence="2">The sequence shown here is derived from an EMBL/GenBank/DDBJ whole genome shotgun (WGS) entry which is preliminary data.</text>
</comment>
<dbReference type="AlphaFoldDB" id="A0A448WIW7"/>
<evidence type="ECO:0000313" key="2">
    <source>
        <dbReference type="EMBL" id="VEL12854.1"/>
    </source>
</evidence>
<organism evidence="2 3">
    <name type="scientific">Protopolystoma xenopodis</name>
    <dbReference type="NCBI Taxonomy" id="117903"/>
    <lineage>
        <taxon>Eukaryota</taxon>
        <taxon>Metazoa</taxon>
        <taxon>Spiralia</taxon>
        <taxon>Lophotrochozoa</taxon>
        <taxon>Platyhelminthes</taxon>
        <taxon>Monogenea</taxon>
        <taxon>Polyopisthocotylea</taxon>
        <taxon>Polystomatidea</taxon>
        <taxon>Polystomatidae</taxon>
        <taxon>Protopolystoma</taxon>
    </lineage>
</organism>
<protein>
    <submittedName>
        <fullName evidence="2">Uncharacterized protein</fullName>
    </submittedName>
</protein>
<evidence type="ECO:0000313" key="3">
    <source>
        <dbReference type="Proteomes" id="UP000784294"/>
    </source>
</evidence>
<reference evidence="2" key="1">
    <citation type="submission" date="2018-11" db="EMBL/GenBank/DDBJ databases">
        <authorList>
            <consortium name="Pathogen Informatics"/>
        </authorList>
    </citation>
    <scope>NUCLEOTIDE SEQUENCE</scope>
</reference>
<keyword evidence="3" id="KW-1185">Reference proteome</keyword>
<dbReference type="Proteomes" id="UP000784294">
    <property type="component" value="Unassembled WGS sequence"/>
</dbReference>
<sequence>MEMLLNTYSTSTDVEQLSLSTAQYDSGSDLNTVAHDPENPHWSQFSCTSPPQPLATETSKTETVLNEAQAVIDCGTDSSDLKHVYHEKSHFRDSQTSPVANAQKAYASISQKQVEAWIGLAENETGGGRIAYSQASQVGNPR</sequence>
<evidence type="ECO:0000256" key="1">
    <source>
        <dbReference type="SAM" id="MobiDB-lite"/>
    </source>
</evidence>
<feature type="region of interest" description="Disordered" evidence="1">
    <location>
        <begin position="28"/>
        <end position="56"/>
    </location>
</feature>
<proteinExistence type="predicted"/>